<dbReference type="RefSeq" id="WP_154518786.1">
    <property type="nucleotide sequence ID" value="NZ_VUMT01000007.1"/>
</dbReference>
<keyword evidence="2" id="KW-0812">Transmembrane</keyword>
<feature type="domain" description="Cell envelope-related transcriptional attenuator" evidence="3">
    <location>
        <begin position="87"/>
        <end position="239"/>
    </location>
</feature>
<comment type="similarity">
    <text evidence="1">Belongs to the LytR/CpsA/Psr (LCP) family.</text>
</comment>
<dbReference type="Gene3D" id="3.40.630.190">
    <property type="entry name" value="LCP protein"/>
    <property type="match status" value="1"/>
</dbReference>
<comment type="caution">
    <text evidence="4">The sequence shown here is derived from an EMBL/GenBank/DDBJ whole genome shotgun (WGS) entry which is preliminary data.</text>
</comment>
<reference evidence="4 5" key="1">
    <citation type="submission" date="2019-08" db="EMBL/GenBank/DDBJ databases">
        <title>In-depth cultivation of the pig gut microbiome towards novel bacterial diversity and tailored functional studies.</title>
        <authorList>
            <person name="Wylensek D."/>
            <person name="Hitch T.C.A."/>
            <person name="Clavel T."/>
        </authorList>
    </citation>
    <scope>NUCLEOTIDE SEQUENCE [LARGE SCALE GENOMIC DNA]</scope>
    <source>
        <strain evidence="4 5">WCA-693-APC-MOT-I</strain>
    </source>
</reference>
<name>A0A6L5XZU5_9FIRM</name>
<evidence type="ECO:0000313" key="4">
    <source>
        <dbReference type="EMBL" id="MSS63453.1"/>
    </source>
</evidence>
<keyword evidence="5" id="KW-1185">Reference proteome</keyword>
<dbReference type="AlphaFoldDB" id="A0A6L5XZU5"/>
<feature type="transmembrane region" description="Helical" evidence="2">
    <location>
        <begin position="12"/>
        <end position="31"/>
    </location>
</feature>
<dbReference type="PANTHER" id="PTHR33392">
    <property type="entry name" value="POLYISOPRENYL-TEICHOIC ACID--PEPTIDOGLYCAN TEICHOIC ACID TRANSFERASE TAGU"/>
    <property type="match status" value="1"/>
</dbReference>
<dbReference type="InterPro" id="IPR050922">
    <property type="entry name" value="LytR/CpsA/Psr_CW_biosynth"/>
</dbReference>
<evidence type="ECO:0000256" key="2">
    <source>
        <dbReference type="SAM" id="Phobius"/>
    </source>
</evidence>
<dbReference type="NCBIfam" id="TIGR00350">
    <property type="entry name" value="lytR_cpsA_psr"/>
    <property type="match status" value="1"/>
</dbReference>
<accession>A0A6L5XZU5</accession>
<protein>
    <submittedName>
        <fullName evidence="4">LytR family transcriptional regulator</fullName>
    </submittedName>
</protein>
<keyword evidence="2" id="KW-0472">Membrane</keyword>
<proteinExistence type="inferred from homology"/>
<evidence type="ECO:0000256" key="1">
    <source>
        <dbReference type="ARBA" id="ARBA00006068"/>
    </source>
</evidence>
<dbReference type="PANTHER" id="PTHR33392:SF6">
    <property type="entry name" value="POLYISOPRENYL-TEICHOIC ACID--PEPTIDOGLYCAN TEICHOIC ACID TRANSFERASE TAGU"/>
    <property type="match status" value="1"/>
</dbReference>
<evidence type="ECO:0000259" key="3">
    <source>
        <dbReference type="Pfam" id="PF03816"/>
    </source>
</evidence>
<gene>
    <name evidence="4" type="ORF">FYJ58_06120</name>
</gene>
<sequence>MTGKRRRKRTRIRVLIGILIMLSIVVGHFAGRVAYEYNHSLSLLNRESGVDLSDVDVNETNLVSENKIINILLVGADKRKAWKEAGRSDSVMIATMDLKHKQLKLTSLMRDMYVKIPGHGENRFNAAYSFGGVSLLYQTIAENFGIKLDGYVVVDFAAFKEVINTIGGVEIELTDAEYQYLVKAYANKDDSAKYVKPGLNLMNGNQALAYTRIRQDAKADFGRTQRQRNVLQSIFTKVKGMSIGELKDLMNKILPSIVTDLTNDEITSYLLSVVMMGTTKFEQMRIPVDNSFQDAKIRGMAVLVLDFQKNQEALRNFIFEDANIDKNTEKSE</sequence>
<dbReference type="Proteomes" id="UP000482209">
    <property type="component" value="Unassembled WGS sequence"/>
</dbReference>
<dbReference type="InterPro" id="IPR004474">
    <property type="entry name" value="LytR_CpsA_psr"/>
</dbReference>
<organism evidence="4 5">
    <name type="scientific">Velocimicrobium porci</name>
    <dbReference type="NCBI Taxonomy" id="2606634"/>
    <lineage>
        <taxon>Bacteria</taxon>
        <taxon>Bacillati</taxon>
        <taxon>Bacillota</taxon>
        <taxon>Clostridia</taxon>
        <taxon>Lachnospirales</taxon>
        <taxon>Lachnospiraceae</taxon>
        <taxon>Velocimicrobium</taxon>
    </lineage>
</organism>
<evidence type="ECO:0000313" key="5">
    <source>
        <dbReference type="Proteomes" id="UP000482209"/>
    </source>
</evidence>
<dbReference type="Pfam" id="PF03816">
    <property type="entry name" value="LytR_cpsA_psr"/>
    <property type="match status" value="1"/>
</dbReference>
<keyword evidence="2" id="KW-1133">Transmembrane helix</keyword>
<dbReference type="EMBL" id="VUMT01000007">
    <property type="protein sequence ID" value="MSS63453.1"/>
    <property type="molecule type" value="Genomic_DNA"/>
</dbReference>